<dbReference type="Proteomes" id="UP000045840">
    <property type="component" value="Unassembled WGS sequence"/>
</dbReference>
<dbReference type="EMBL" id="CWJL01000029">
    <property type="protein sequence ID" value="CRY68952.1"/>
    <property type="molecule type" value="Genomic_DNA"/>
</dbReference>
<dbReference type="Pfam" id="PF01464">
    <property type="entry name" value="SLT"/>
    <property type="match status" value="1"/>
</dbReference>
<dbReference type="Gene3D" id="1.10.530.10">
    <property type="match status" value="1"/>
</dbReference>
<dbReference type="OrthoDB" id="9808681at2"/>
<dbReference type="RefSeq" id="WP_012606426.1">
    <property type="nucleotide sequence ID" value="NZ_CAWMMU010000029.1"/>
</dbReference>
<keyword evidence="1" id="KW-0732">Signal</keyword>
<name>A0A0T9QW16_9GAMM</name>
<feature type="signal peptide" evidence="1">
    <location>
        <begin position="1"/>
        <end position="27"/>
    </location>
</feature>
<protein>
    <submittedName>
        <fullName evidence="3">Transglycosylase SLT domain-containing protein</fullName>
    </submittedName>
</protein>
<dbReference type="InterPro" id="IPR008258">
    <property type="entry name" value="Transglycosylase_SLT_dom_1"/>
</dbReference>
<reference evidence="3" key="2">
    <citation type="submission" date="2015-03" db="EMBL/GenBank/DDBJ databases">
        <authorList>
            <person name="Murphy D."/>
        </authorList>
    </citation>
    <scope>NUCLEOTIDE SEQUENCE [LARGE SCALE GENOMIC DNA]</scope>
    <source>
        <strain evidence="3">A125KOH2</strain>
    </source>
</reference>
<evidence type="ECO:0000313" key="6">
    <source>
        <dbReference type="Proteomes" id="UP000045840"/>
    </source>
</evidence>
<feature type="chain" id="PRO_5006695721" evidence="1">
    <location>
        <begin position="28"/>
        <end position="163"/>
    </location>
</feature>
<sequence>MEKSHKRIGLVLGLMSLLLSLSGSASAFCFQAAGERYQVDPVLLEAMAVQESGLNPRAINTNRDKAGKAISTDYGVMQINSRHIPKLVSMGVITSKEDLLNNACLNVQIGAWILATHLQTCGVNWSCLGSYNAGFAGNNEHRRMLYAKRIYGIYNKLLVRRPS</sequence>
<keyword evidence="5" id="KW-1185">Reference proteome</keyword>
<evidence type="ECO:0000256" key="1">
    <source>
        <dbReference type="SAM" id="SignalP"/>
    </source>
</evidence>
<evidence type="ECO:0000313" key="5">
    <source>
        <dbReference type="Proteomes" id="UP000044625"/>
    </source>
</evidence>
<reference evidence="4 5" key="3">
    <citation type="submission" date="2015-03" db="EMBL/GenBank/DDBJ databases">
        <authorList>
            <consortium name="Pathogen Informatics"/>
            <person name="Murphy D."/>
        </authorList>
    </citation>
    <scope>NUCLEOTIDE SEQUENCE [LARGE SCALE GENOMIC DNA]</scope>
    <source>
        <strain evidence="4">Type strain: CIP110230</strain>
        <strain evidence="5">type strain: CIP110230</strain>
    </source>
</reference>
<dbReference type="EMBL" id="CQAZ01000040">
    <property type="protein sequence ID" value="CNI31675.1"/>
    <property type="molecule type" value="Genomic_DNA"/>
</dbReference>
<dbReference type="InterPro" id="IPR023346">
    <property type="entry name" value="Lysozyme-like_dom_sf"/>
</dbReference>
<reference evidence="6" key="1">
    <citation type="submission" date="2015-03" db="EMBL/GenBank/DDBJ databases">
        <authorList>
            <consortium name="Pathogen Informatics"/>
        </authorList>
    </citation>
    <scope>NUCLEOTIDE SEQUENCE [LARGE SCALE GENOMIC DNA]</scope>
    <source>
        <strain evidence="6">A125KOH2</strain>
    </source>
</reference>
<dbReference type="SUPFAM" id="SSF53955">
    <property type="entry name" value="Lysozyme-like"/>
    <property type="match status" value="1"/>
</dbReference>
<dbReference type="STRING" id="1288385.ERS137968_04084"/>
<evidence type="ECO:0000313" key="3">
    <source>
        <dbReference type="EMBL" id="CNI31675.1"/>
    </source>
</evidence>
<dbReference type="AlphaFoldDB" id="A0A0T9QW16"/>
<organism evidence="3 6">
    <name type="scientific">Yersinia pekkanenii</name>
    <dbReference type="NCBI Taxonomy" id="1288385"/>
    <lineage>
        <taxon>Bacteria</taxon>
        <taxon>Pseudomonadati</taxon>
        <taxon>Pseudomonadota</taxon>
        <taxon>Gammaproteobacteria</taxon>
        <taxon>Enterobacterales</taxon>
        <taxon>Yersiniaceae</taxon>
        <taxon>Yersinia</taxon>
    </lineage>
</organism>
<accession>A0A0T9QW16</accession>
<evidence type="ECO:0000259" key="2">
    <source>
        <dbReference type="Pfam" id="PF01464"/>
    </source>
</evidence>
<proteinExistence type="predicted"/>
<feature type="domain" description="Transglycosylase SLT" evidence="2">
    <location>
        <begin position="29"/>
        <end position="146"/>
    </location>
</feature>
<dbReference type="Proteomes" id="UP000044625">
    <property type="component" value="Unassembled WGS sequence"/>
</dbReference>
<gene>
    <name evidence="3" type="ORF">ERS008529_03676</name>
    <name evidence="4" type="ORF">ERS137968_04084</name>
</gene>
<dbReference type="CDD" id="cd13400">
    <property type="entry name" value="LT_IagB-like"/>
    <property type="match status" value="1"/>
</dbReference>
<evidence type="ECO:0000313" key="4">
    <source>
        <dbReference type="EMBL" id="CRY68952.1"/>
    </source>
</evidence>